<proteinExistence type="predicted"/>
<dbReference type="OrthoDB" id="8215052at2"/>
<feature type="domain" description="NrS-1 polymerase-like helicase" evidence="1">
    <location>
        <begin position="235"/>
        <end position="343"/>
    </location>
</feature>
<dbReference type="Proteomes" id="UP000184514">
    <property type="component" value="Unassembled WGS sequence"/>
</dbReference>
<dbReference type="AlphaFoldDB" id="A0A1L9NS80"/>
<dbReference type="InterPro" id="IPR027417">
    <property type="entry name" value="P-loop_NTPase"/>
</dbReference>
<reference evidence="2 3" key="1">
    <citation type="submission" date="2016-10" db="EMBL/GenBank/DDBJ databases">
        <title>Genome sequence of Planktotalea frisia SH6-1.</title>
        <authorList>
            <person name="Poehlein A."/>
            <person name="Bakenhus I."/>
            <person name="Voget S."/>
            <person name="Brinkhoff T."/>
            <person name="Simon M."/>
        </authorList>
    </citation>
    <scope>NUCLEOTIDE SEQUENCE [LARGE SCALE GENOMIC DNA]</scope>
    <source>
        <strain evidence="2 3">SH6-1</strain>
    </source>
</reference>
<evidence type="ECO:0000313" key="2">
    <source>
        <dbReference type="EMBL" id="OJI92176.1"/>
    </source>
</evidence>
<comment type="caution">
    <text evidence="2">The sequence shown here is derived from an EMBL/GenBank/DDBJ whole genome shotgun (WGS) entry which is preliminary data.</text>
</comment>
<evidence type="ECO:0000313" key="3">
    <source>
        <dbReference type="Proteomes" id="UP000184514"/>
    </source>
</evidence>
<keyword evidence="3" id="KW-1185">Reference proteome</keyword>
<evidence type="ECO:0000259" key="1">
    <source>
        <dbReference type="Pfam" id="PF19263"/>
    </source>
</evidence>
<dbReference type="STRING" id="696762.PFRI_36050"/>
<dbReference type="InterPro" id="IPR045455">
    <property type="entry name" value="NrS-1_pol-like_helicase"/>
</dbReference>
<dbReference type="EMBL" id="MLCB01000197">
    <property type="protein sequence ID" value="OJI92176.1"/>
    <property type="molecule type" value="Genomic_DNA"/>
</dbReference>
<dbReference type="Pfam" id="PF19263">
    <property type="entry name" value="DUF5906"/>
    <property type="match status" value="1"/>
</dbReference>
<name>A0A1L9NS80_9RHOB</name>
<protein>
    <recommendedName>
        <fullName evidence="1">NrS-1 polymerase-like helicase domain-containing protein</fullName>
    </recommendedName>
</protein>
<accession>A0A1L9NS80</accession>
<dbReference type="Gene3D" id="3.40.50.300">
    <property type="entry name" value="P-loop containing nucleotide triphosphate hydrolases"/>
    <property type="match status" value="1"/>
</dbReference>
<dbReference type="RefSeq" id="WP_072632093.1">
    <property type="nucleotide sequence ID" value="NZ_MLCB01000197.1"/>
</dbReference>
<organism evidence="2 3">
    <name type="scientific">Planktotalea frisia</name>
    <dbReference type="NCBI Taxonomy" id="696762"/>
    <lineage>
        <taxon>Bacteria</taxon>
        <taxon>Pseudomonadati</taxon>
        <taxon>Pseudomonadota</taxon>
        <taxon>Alphaproteobacteria</taxon>
        <taxon>Rhodobacterales</taxon>
        <taxon>Paracoccaceae</taxon>
        <taxon>Planktotalea</taxon>
    </lineage>
</organism>
<gene>
    <name evidence="2" type="ORF">PFRI_36050</name>
</gene>
<sequence length="501" mass="55916">MNVQNDKPELPAGFTDITPRIVATLSKRVTHREVKHDDGYVEYQELSFNEAQSKALNYILACVIRYKGEFLTCFTDNKPILDNDLNTTVDACKMNTEALSREMIEHIINCSMNFQRYAYYPGFPKFLTIDGATTYNTWKQIKRLTVTDAEFSTWVNSKIDARKLAKGAWDNEAALCAFKYSTVPPIWDVMLRMLFGNEHSPVASSNWPEEHDIFTDWFACVVFKPLDRRLWSPVLRGTHGIGKGTFQHMARALIGSGGVSVVQGIEGVAGQFGGENALARLLVVDEVWSKSAKLMEAFKPIVTDPSIGVERKGEMRFTTRATADTLVFSNHAKPFTAAATERRWWVPDYRNLDLGPSVSKEEGQAFHAEGARMVRKAMPLGAGGDQSQIRDLLCWLKLVAMDVSSDFGQTAPQSDGFGDLVDLAIEDAHDELIGWLDAMETKDALSLANVVEKADVPKSQLVTLLSERGFRKCQMKSEGGRNVWTKAPNGTGPNHLLEYRA</sequence>